<feature type="compositionally biased region" description="Low complexity" evidence="1">
    <location>
        <begin position="325"/>
        <end position="341"/>
    </location>
</feature>
<evidence type="ECO:0008006" key="4">
    <source>
        <dbReference type="Google" id="ProtNLM"/>
    </source>
</evidence>
<comment type="caution">
    <text evidence="2">The sequence shown here is derived from an EMBL/GenBank/DDBJ whole genome shotgun (WGS) entry which is preliminary data.</text>
</comment>
<dbReference type="Proteomes" id="UP000272778">
    <property type="component" value="Unassembled WGS sequence"/>
</dbReference>
<organism evidence="2 3">
    <name type="scientific">Paraburkholderia dinghuensis</name>
    <dbReference type="NCBI Taxonomy" id="2305225"/>
    <lineage>
        <taxon>Bacteria</taxon>
        <taxon>Pseudomonadati</taxon>
        <taxon>Pseudomonadota</taxon>
        <taxon>Betaproteobacteria</taxon>
        <taxon>Burkholderiales</taxon>
        <taxon>Burkholderiaceae</taxon>
        <taxon>Paraburkholderia</taxon>
    </lineage>
</organism>
<dbReference type="RefSeq" id="WP_185219145.1">
    <property type="nucleotide sequence ID" value="NZ_RQIS01000056.1"/>
</dbReference>
<feature type="compositionally biased region" description="Polar residues" evidence="1">
    <location>
        <begin position="342"/>
        <end position="352"/>
    </location>
</feature>
<proteinExistence type="predicted"/>
<name>A0A3N6M4N1_9BURK</name>
<dbReference type="Pfam" id="PF13332">
    <property type="entry name" value="Fil_haemagg_2"/>
    <property type="match status" value="3"/>
</dbReference>
<accession>A0A3N6M4N1</accession>
<reference evidence="2 3" key="1">
    <citation type="submission" date="2018-11" db="EMBL/GenBank/DDBJ databases">
        <title>Paraburkholderia sp. DHOA04, isolated from soil.</title>
        <authorList>
            <person name="Gao Z.-H."/>
            <person name="Qiu L.-H."/>
            <person name="Fu J.-C."/>
        </authorList>
    </citation>
    <scope>NUCLEOTIDE SEQUENCE [LARGE SCALE GENOMIC DNA]</scope>
    <source>
        <strain evidence="2 3">DHOA04</strain>
    </source>
</reference>
<feature type="non-terminal residue" evidence="2">
    <location>
        <position position="388"/>
    </location>
</feature>
<feature type="non-terminal residue" evidence="2">
    <location>
        <position position="1"/>
    </location>
</feature>
<feature type="region of interest" description="Disordered" evidence="1">
    <location>
        <begin position="325"/>
        <end position="352"/>
    </location>
</feature>
<feature type="region of interest" description="Disordered" evidence="1">
    <location>
        <begin position="1"/>
        <end position="24"/>
    </location>
</feature>
<gene>
    <name evidence="2" type="ORF">D1Y85_26845</name>
</gene>
<feature type="compositionally biased region" description="Polar residues" evidence="1">
    <location>
        <begin position="1"/>
        <end position="15"/>
    </location>
</feature>
<evidence type="ECO:0000313" key="2">
    <source>
        <dbReference type="EMBL" id="RQG98498.1"/>
    </source>
</evidence>
<dbReference type="EMBL" id="RQIS01000056">
    <property type="protein sequence ID" value="RQG98498.1"/>
    <property type="molecule type" value="Genomic_DNA"/>
</dbReference>
<protein>
    <recommendedName>
        <fullName evidence="4">Hemagglutinin</fullName>
    </recommendedName>
</protein>
<evidence type="ECO:0000313" key="3">
    <source>
        <dbReference type="Proteomes" id="UP000272778"/>
    </source>
</evidence>
<keyword evidence="3" id="KW-1185">Reference proteome</keyword>
<dbReference type="GO" id="GO:0003824">
    <property type="term" value="F:catalytic activity"/>
    <property type="evidence" value="ECO:0007669"/>
    <property type="project" value="UniProtKB-ARBA"/>
</dbReference>
<sequence>ATATSTVDSNSATSDHNGHYSDSLHTSTDTLTATTLNSGNSLTVASGNNINVTGSTVNLDQGTATLAAANNVNIGAATATYVDNSTYTGTHSHVLSSKEVASTRDTTTTLSQGSLISADAVSISSGKDINVAGSTIVGTNDVGLSAAHDVNITTTQDTMQSSGSYQEKHSGLGASGLSVTVGTNKLATTDQESSVTNNGSVVGSLNGNLSIQAGNTLHVTGSDLIAAQNVTGTAANVIIDSATDASHTSQTQKTSSSGLTIGLSGSIGDAINGAYAQGQALASGNSNGRAEALHAIAAGGDAALAGYSAYQMLKPGADLSKGPSIGVQVSVGSSHSQSQSSEDQTIQRGSTVQAGGTAALVATGNDTAGSGNLTIAGSNVSANDVVLA</sequence>
<dbReference type="AlphaFoldDB" id="A0A3N6M4N1"/>
<evidence type="ECO:0000256" key="1">
    <source>
        <dbReference type="SAM" id="MobiDB-lite"/>
    </source>
</evidence>
<dbReference type="InterPro" id="IPR025157">
    <property type="entry name" value="Hemagglutinin_rpt"/>
</dbReference>